<gene>
    <name evidence="8" type="primary">LOC110788570</name>
</gene>
<dbReference type="KEGG" id="soe:110788570"/>
<feature type="domain" description="Glycosyltransferase N-terminal" evidence="6">
    <location>
        <begin position="9"/>
        <end position="247"/>
    </location>
</feature>
<dbReference type="Pfam" id="PF00201">
    <property type="entry name" value="UDPGT"/>
    <property type="match status" value="1"/>
</dbReference>
<dbReference type="EC" id="2.4.1.-" evidence="5"/>
<evidence type="ECO:0000313" key="8">
    <source>
        <dbReference type="RefSeq" id="XP_021848888.1"/>
    </source>
</evidence>
<dbReference type="InterPro" id="IPR035595">
    <property type="entry name" value="UDP_glycos_trans_CS"/>
</dbReference>
<evidence type="ECO:0000256" key="1">
    <source>
        <dbReference type="ARBA" id="ARBA00009995"/>
    </source>
</evidence>
<evidence type="ECO:0000259" key="6">
    <source>
        <dbReference type="Pfam" id="PF26168"/>
    </source>
</evidence>
<dbReference type="PROSITE" id="PS00375">
    <property type="entry name" value="UDPGT"/>
    <property type="match status" value="1"/>
</dbReference>
<dbReference type="OrthoDB" id="5835829at2759"/>
<dbReference type="PANTHER" id="PTHR48047">
    <property type="entry name" value="GLYCOSYLTRANSFERASE"/>
    <property type="match status" value="1"/>
</dbReference>
<dbReference type="GO" id="GO:0035251">
    <property type="term" value="F:UDP-glucosyltransferase activity"/>
    <property type="evidence" value="ECO:0000318"/>
    <property type="project" value="GO_Central"/>
</dbReference>
<proteinExistence type="inferred from homology"/>
<dbReference type="FunFam" id="3.40.50.2000:FF:000047">
    <property type="entry name" value="Glycosyltransferase"/>
    <property type="match status" value="1"/>
</dbReference>
<evidence type="ECO:0000256" key="2">
    <source>
        <dbReference type="ARBA" id="ARBA00022676"/>
    </source>
</evidence>
<organism evidence="7 8">
    <name type="scientific">Spinacia oleracea</name>
    <name type="common">Spinach</name>
    <dbReference type="NCBI Taxonomy" id="3562"/>
    <lineage>
        <taxon>Eukaryota</taxon>
        <taxon>Viridiplantae</taxon>
        <taxon>Streptophyta</taxon>
        <taxon>Embryophyta</taxon>
        <taxon>Tracheophyta</taxon>
        <taxon>Spermatophyta</taxon>
        <taxon>Magnoliopsida</taxon>
        <taxon>eudicotyledons</taxon>
        <taxon>Gunneridae</taxon>
        <taxon>Pentapetalae</taxon>
        <taxon>Caryophyllales</taxon>
        <taxon>Chenopodiaceae</taxon>
        <taxon>Chenopodioideae</taxon>
        <taxon>Anserineae</taxon>
        <taxon>Spinacia</taxon>
    </lineage>
</organism>
<dbReference type="Pfam" id="PF26168">
    <property type="entry name" value="Glyco_transf_N"/>
    <property type="match status" value="1"/>
</dbReference>
<dbReference type="RefSeq" id="XP_021848888.1">
    <property type="nucleotide sequence ID" value="XM_021993196.2"/>
</dbReference>
<reference evidence="8" key="2">
    <citation type="submission" date="2025-08" db="UniProtKB">
        <authorList>
            <consortium name="RefSeq"/>
        </authorList>
    </citation>
    <scope>IDENTIFICATION</scope>
    <source>
        <tissue evidence="8">Leaf</tissue>
    </source>
</reference>
<reference evidence="7" key="1">
    <citation type="journal article" date="2021" name="Nat. Commun.">
        <title>Genomic analyses provide insights into spinach domestication and the genetic basis of agronomic traits.</title>
        <authorList>
            <person name="Cai X."/>
            <person name="Sun X."/>
            <person name="Xu C."/>
            <person name="Sun H."/>
            <person name="Wang X."/>
            <person name="Ge C."/>
            <person name="Zhang Z."/>
            <person name="Wang Q."/>
            <person name="Fei Z."/>
            <person name="Jiao C."/>
            <person name="Wang Q."/>
        </authorList>
    </citation>
    <scope>NUCLEOTIDE SEQUENCE [LARGE SCALE GENOMIC DNA]</scope>
    <source>
        <strain evidence="7">cv. Varoflay</strain>
    </source>
</reference>
<comment type="similarity">
    <text evidence="1 4">Belongs to the UDP-glycosyltransferase family.</text>
</comment>
<dbReference type="PANTHER" id="PTHR48047:SF143">
    <property type="entry name" value="UDP-GLYCOSYLTRANSFERASE 73D1"/>
    <property type="match status" value="1"/>
</dbReference>
<dbReference type="AlphaFoldDB" id="A0A9R0JW99"/>
<dbReference type="Gene3D" id="3.40.50.2000">
    <property type="entry name" value="Glycogen Phosphorylase B"/>
    <property type="match status" value="2"/>
</dbReference>
<evidence type="ECO:0000313" key="7">
    <source>
        <dbReference type="Proteomes" id="UP000813463"/>
    </source>
</evidence>
<keyword evidence="2 4" id="KW-0328">Glycosyltransferase</keyword>
<dbReference type="Proteomes" id="UP000813463">
    <property type="component" value="Chromosome 5"/>
</dbReference>
<keyword evidence="3 4" id="KW-0808">Transferase</keyword>
<dbReference type="GeneID" id="110788570"/>
<evidence type="ECO:0000256" key="5">
    <source>
        <dbReference type="RuleBase" id="RU362057"/>
    </source>
</evidence>
<dbReference type="InterPro" id="IPR002213">
    <property type="entry name" value="UDP_glucos_trans"/>
</dbReference>
<dbReference type="InterPro" id="IPR058980">
    <property type="entry name" value="Glyco_transf_N"/>
</dbReference>
<sequence length="491" mass="55093">MDSNTNQLHFILIPLLAQGHMIPMTDIAFLLAKQGMVVTLVMTPLNASRNAARIQRAADSGLQIRILEIPFVCQKVGLPEGCENLDIIPSRDMIKNFYKAMDEMQIPLEENLQRLSTPASCIISDKCLSWTSKTAEKFKIPRVVFHGMNCFSLLASHNIKLHNTHLSVSSSSQPFLVPGMPYRIQITKAQLPGSFVALPDLEDIRDQMREAESRAFGVIVNSFSDLEHQCIQDYQKAINKRVWCIGSVSLCNKEVKDKFERGNNASISENECLEWLNTVKPKSVIYVCLGSQCRLVPSQLIELGLGLEASNRPFVWAIKTGEKREELENWLVQSKFEDRIQGRGLLIKGWAPQVLILSHPSIKGFLTHCGWNSTIESISNGIPMITWPQFAEQFLNEKQVVDILQIGVRVGVDIPVRFGDEEKTGVLVNRHDIATAVNILMDGGEEGEKRRKRAKRLEEMARKAVIEGGSSNNDLSLLIQEIKEHSILSIV</sequence>
<evidence type="ECO:0000256" key="4">
    <source>
        <dbReference type="RuleBase" id="RU003718"/>
    </source>
</evidence>
<dbReference type="CDD" id="cd03784">
    <property type="entry name" value="GT1_Gtf-like"/>
    <property type="match status" value="1"/>
</dbReference>
<accession>A0A9R0JW99</accession>
<name>A0A9R0JW99_SPIOL</name>
<keyword evidence="7" id="KW-1185">Reference proteome</keyword>
<evidence type="ECO:0000256" key="3">
    <source>
        <dbReference type="ARBA" id="ARBA00022679"/>
    </source>
</evidence>
<dbReference type="SUPFAM" id="SSF53756">
    <property type="entry name" value="UDP-Glycosyltransferase/glycogen phosphorylase"/>
    <property type="match status" value="1"/>
</dbReference>
<protein>
    <recommendedName>
        <fullName evidence="5">Glycosyltransferase</fullName>
        <ecNumber evidence="5">2.4.1.-</ecNumber>
    </recommendedName>
</protein>
<dbReference type="FunFam" id="3.40.50.2000:FF:000071">
    <property type="entry name" value="Glycosyltransferase"/>
    <property type="match status" value="1"/>
</dbReference>